<organism evidence="3 4">
    <name type="scientific">Sebaldella termitidis (strain ATCC 33386 / NCTC 11300)</name>
    <dbReference type="NCBI Taxonomy" id="526218"/>
    <lineage>
        <taxon>Bacteria</taxon>
        <taxon>Fusobacteriati</taxon>
        <taxon>Fusobacteriota</taxon>
        <taxon>Fusobacteriia</taxon>
        <taxon>Fusobacteriales</taxon>
        <taxon>Leptotrichiaceae</taxon>
        <taxon>Sebaldella</taxon>
    </lineage>
</organism>
<dbReference type="InterPro" id="IPR019096">
    <property type="entry name" value="YopX_protein"/>
</dbReference>
<evidence type="ECO:0000259" key="1">
    <source>
        <dbReference type="Pfam" id="PF09643"/>
    </source>
</evidence>
<dbReference type="Proteomes" id="UP000000845">
    <property type="component" value="Chromosome"/>
</dbReference>
<dbReference type="HOGENOM" id="CLU_107462_3_1_0"/>
<dbReference type="AlphaFoldDB" id="D1ANC0"/>
<dbReference type="Gene3D" id="2.30.30.290">
    <property type="entry name" value="YopX-like domains"/>
    <property type="match status" value="1"/>
</dbReference>
<protein>
    <recommendedName>
        <fullName evidence="1">YopX protein domain-containing protein</fullName>
    </recommendedName>
</protein>
<dbReference type="Pfam" id="PF09643">
    <property type="entry name" value="YopX"/>
    <property type="match status" value="1"/>
</dbReference>
<dbReference type="InterPro" id="IPR023385">
    <property type="entry name" value="YopX-like_C"/>
</dbReference>
<dbReference type="NCBIfam" id="TIGR01671">
    <property type="entry name" value="phage_TIGR01671"/>
    <property type="match status" value="1"/>
</dbReference>
<dbReference type="InterPro" id="IPR010024">
    <property type="entry name" value="CHP16711"/>
</dbReference>
<feature type="domain" description="YopX protein" evidence="1">
    <location>
        <begin position="5"/>
        <end position="125"/>
    </location>
</feature>
<proteinExistence type="predicted"/>
<gene>
    <name evidence="2" type="ordered locus">Sterm_0806</name>
    <name evidence="3" type="ordered locus">Sterm_2880</name>
</gene>
<reference evidence="3 4" key="2">
    <citation type="journal article" date="2010" name="Stand. Genomic Sci.">
        <title>Complete genome sequence of Sebaldella termitidis type strain (NCTC 11300).</title>
        <authorList>
            <person name="Harmon-Smith M."/>
            <person name="Celia L."/>
            <person name="Chertkov O."/>
            <person name="Lapidus A."/>
            <person name="Copeland A."/>
            <person name="Glavina Del Rio T."/>
            <person name="Nolan M."/>
            <person name="Lucas S."/>
            <person name="Tice H."/>
            <person name="Cheng J.F."/>
            <person name="Han C."/>
            <person name="Detter J.C."/>
            <person name="Bruce D."/>
            <person name="Goodwin L."/>
            <person name="Pitluck S."/>
            <person name="Pati A."/>
            <person name="Liolios K."/>
            <person name="Ivanova N."/>
            <person name="Mavromatis K."/>
            <person name="Mikhailova N."/>
            <person name="Chen A."/>
            <person name="Palaniappan K."/>
            <person name="Land M."/>
            <person name="Hauser L."/>
            <person name="Chang Y.J."/>
            <person name="Jeffries C.D."/>
            <person name="Brettin T."/>
            <person name="Goker M."/>
            <person name="Beck B."/>
            <person name="Bristow J."/>
            <person name="Eisen J.A."/>
            <person name="Markowitz V."/>
            <person name="Hugenholtz P."/>
            <person name="Kyrpides N.C."/>
            <person name="Klenk H.P."/>
            <person name="Chen F."/>
        </authorList>
    </citation>
    <scope>NUCLEOTIDE SEQUENCE [LARGE SCALE GENOMIC DNA]</scope>
    <source>
        <strain evidence="3">ATCC 33386</strain>
        <strain evidence="4">ATCC 33386 / NCTC 11300</strain>
    </source>
</reference>
<dbReference type="EMBL" id="CP001739">
    <property type="protein sequence ID" value="ACZ09724.1"/>
    <property type="molecule type" value="Genomic_DNA"/>
</dbReference>
<keyword evidence="4" id="KW-1185">Reference proteome</keyword>
<dbReference type="SUPFAM" id="SSF159006">
    <property type="entry name" value="YopX-like"/>
    <property type="match status" value="1"/>
</dbReference>
<name>D1ANC0_SEBTE</name>
<dbReference type="EMBL" id="CP001739">
    <property type="protein sequence ID" value="ACZ07678.1"/>
    <property type="molecule type" value="Genomic_DNA"/>
</dbReference>
<sequence length="126" mass="14781">MREIKFRAWSSGRKEMAEVESIHFKGNAVYLISKHLRLVANLDETELMQFTGQKDMNGKEVFEEDILKLENGDFGIVQYNNLNCNYYIQLINYPFNVAVEFKKVFSYQSKVEIIGNIYENPELLEV</sequence>
<dbReference type="STRING" id="526218.Sterm_0806"/>
<dbReference type="RefSeq" id="WP_012860274.1">
    <property type="nucleotide sequence ID" value="NC_013517.1"/>
</dbReference>
<evidence type="ECO:0000313" key="3">
    <source>
        <dbReference type="EMBL" id="ACZ09724.1"/>
    </source>
</evidence>
<dbReference type="KEGG" id="str:Sterm_2880"/>
<evidence type="ECO:0000313" key="2">
    <source>
        <dbReference type="EMBL" id="ACZ07678.1"/>
    </source>
</evidence>
<reference evidence="4" key="1">
    <citation type="submission" date="2009-09" db="EMBL/GenBank/DDBJ databases">
        <title>The complete chromosome of Sebaldella termitidis ATCC 33386.</title>
        <authorList>
            <consortium name="US DOE Joint Genome Institute (JGI-PGF)"/>
            <person name="Lucas S."/>
            <person name="Copeland A."/>
            <person name="Lapidus A."/>
            <person name="Glavina del Rio T."/>
            <person name="Dalin E."/>
            <person name="Tice H."/>
            <person name="Bruce D."/>
            <person name="Goodwin L."/>
            <person name="Pitluck S."/>
            <person name="Kyrpides N."/>
            <person name="Mavromatis K."/>
            <person name="Ivanova N."/>
            <person name="Mikhailova N."/>
            <person name="Sims D."/>
            <person name="Meincke L."/>
            <person name="Brettin T."/>
            <person name="Detter J.C."/>
            <person name="Han C."/>
            <person name="Larimer F."/>
            <person name="Land M."/>
            <person name="Hauser L."/>
            <person name="Markowitz V."/>
            <person name="Cheng J.F."/>
            <person name="Hugenholtz P."/>
            <person name="Woyke T."/>
            <person name="Wu D."/>
            <person name="Eisen J.A."/>
        </authorList>
    </citation>
    <scope>NUCLEOTIDE SEQUENCE [LARGE SCALE GENOMIC DNA]</scope>
    <source>
        <strain evidence="4">ATCC 33386 / NCTC 11300</strain>
    </source>
</reference>
<evidence type="ECO:0000313" key="4">
    <source>
        <dbReference type="Proteomes" id="UP000000845"/>
    </source>
</evidence>
<accession>D1ANC0</accession>
<dbReference type="KEGG" id="str:Sterm_0806"/>